<reference evidence="2 3" key="1">
    <citation type="journal article" date="2021" name="BMC Genomics">
        <title>Datura genome reveals duplications of psychoactive alkaloid biosynthetic genes and high mutation rate following tissue culture.</title>
        <authorList>
            <person name="Rajewski A."/>
            <person name="Carter-House D."/>
            <person name="Stajich J."/>
            <person name="Litt A."/>
        </authorList>
    </citation>
    <scope>NUCLEOTIDE SEQUENCE [LARGE SCALE GENOMIC DNA]</scope>
    <source>
        <strain evidence="2">AR-01</strain>
    </source>
</reference>
<evidence type="ECO:0000313" key="3">
    <source>
        <dbReference type="Proteomes" id="UP000823775"/>
    </source>
</evidence>
<organism evidence="2 3">
    <name type="scientific">Datura stramonium</name>
    <name type="common">Jimsonweed</name>
    <name type="synonym">Common thornapple</name>
    <dbReference type="NCBI Taxonomy" id="4076"/>
    <lineage>
        <taxon>Eukaryota</taxon>
        <taxon>Viridiplantae</taxon>
        <taxon>Streptophyta</taxon>
        <taxon>Embryophyta</taxon>
        <taxon>Tracheophyta</taxon>
        <taxon>Spermatophyta</taxon>
        <taxon>Magnoliopsida</taxon>
        <taxon>eudicotyledons</taxon>
        <taxon>Gunneridae</taxon>
        <taxon>Pentapetalae</taxon>
        <taxon>asterids</taxon>
        <taxon>lamiids</taxon>
        <taxon>Solanales</taxon>
        <taxon>Solanaceae</taxon>
        <taxon>Solanoideae</taxon>
        <taxon>Datureae</taxon>
        <taxon>Datura</taxon>
    </lineage>
</organism>
<comment type="caution">
    <text evidence="2">The sequence shown here is derived from an EMBL/GenBank/DDBJ whole genome shotgun (WGS) entry which is preliminary data.</text>
</comment>
<feature type="non-terminal residue" evidence="2">
    <location>
        <position position="1"/>
    </location>
</feature>
<dbReference type="Proteomes" id="UP000823775">
    <property type="component" value="Unassembled WGS sequence"/>
</dbReference>
<protein>
    <submittedName>
        <fullName evidence="2">Uncharacterized protein</fullName>
    </submittedName>
</protein>
<keyword evidence="3" id="KW-1185">Reference proteome</keyword>
<feature type="region of interest" description="Disordered" evidence="1">
    <location>
        <begin position="41"/>
        <end position="80"/>
    </location>
</feature>
<evidence type="ECO:0000313" key="2">
    <source>
        <dbReference type="EMBL" id="MCE5166626.1"/>
    </source>
</evidence>
<name>A0ABS8Y7L3_DATST</name>
<proteinExistence type="predicted"/>
<dbReference type="EMBL" id="JACEIK010027606">
    <property type="protein sequence ID" value="MCE5166626.1"/>
    <property type="molecule type" value="Genomic_DNA"/>
</dbReference>
<gene>
    <name evidence="2" type="ORF">HAX54_022842</name>
</gene>
<evidence type="ECO:0000256" key="1">
    <source>
        <dbReference type="SAM" id="MobiDB-lite"/>
    </source>
</evidence>
<accession>A0ABS8Y7L3</accession>
<feature type="compositionally biased region" description="Polar residues" evidence="1">
    <location>
        <begin position="62"/>
        <end position="80"/>
    </location>
</feature>
<sequence length="80" mass="8984">SVHIIFDESCIMTNNRVQVEDESRRISESMIMEQVNAMGTNNSSYVKSGDEEGIAPVEENSQELNLPEDTQNEVSKHPQS</sequence>